<dbReference type="InterPro" id="IPR008983">
    <property type="entry name" value="Tumour_necrosis_fac-like_dom"/>
</dbReference>
<evidence type="ECO:0000256" key="5">
    <source>
        <dbReference type="ARBA" id="ARBA00022514"/>
    </source>
</evidence>
<dbReference type="InterPro" id="IPR006052">
    <property type="entry name" value="TNF_dom"/>
</dbReference>
<sequence length="241" mass="26760">MVVYTTALGDLEVGEQQKTVVFLEKKSSPRWLWKASGLFLLVALCLGGVLCFTLYWSGRPEMTKESGQKVELTENDAAKKTEFGNLRQVGSKAKAAIHLEGYDDDDSLEWRSAQGQGFSQGGFRMENNKIVIPDSGLYFVYSQASFRVTCREDDGPNSPLTPLSHKVWRYSDSIGSDSSLMSAIRSVCQGGAPEEGRGRYSAIYLGAVFKLNKGDQLWTETNHIPQLETEEGKTFFGVFKL</sequence>
<dbReference type="InParanoid" id="A0A6P7KTX6"/>
<keyword evidence="8" id="KW-0735">Signal-anchor</keyword>
<dbReference type="CTD" id="554167"/>
<keyword evidence="10 17" id="KW-0472">Membrane</keyword>
<dbReference type="GO" id="GO:0042742">
    <property type="term" value="P:defense response to bacterium"/>
    <property type="evidence" value="ECO:0007669"/>
    <property type="project" value="Ensembl"/>
</dbReference>
<evidence type="ECO:0000256" key="4">
    <source>
        <dbReference type="ARBA" id="ARBA00018403"/>
    </source>
</evidence>
<dbReference type="RefSeq" id="XP_028984014.1">
    <property type="nucleotide sequence ID" value="XM_029128181.3"/>
</dbReference>
<evidence type="ECO:0000256" key="8">
    <source>
        <dbReference type="ARBA" id="ARBA00022968"/>
    </source>
</evidence>
<evidence type="ECO:0000256" key="14">
    <source>
        <dbReference type="ARBA" id="ARBA00033263"/>
    </source>
</evidence>
<evidence type="ECO:0000256" key="3">
    <source>
        <dbReference type="ARBA" id="ARBA00013893"/>
    </source>
</evidence>
<dbReference type="GO" id="GO:0016020">
    <property type="term" value="C:membrane"/>
    <property type="evidence" value="ECO:0007669"/>
    <property type="project" value="UniProtKB-SubCell"/>
</dbReference>
<evidence type="ECO:0000313" key="19">
    <source>
        <dbReference type="Proteomes" id="UP000515150"/>
    </source>
</evidence>
<dbReference type="GO" id="GO:0005615">
    <property type="term" value="C:extracellular space"/>
    <property type="evidence" value="ECO:0007669"/>
    <property type="project" value="UniProtKB-KW"/>
</dbReference>
<evidence type="ECO:0000259" key="18">
    <source>
        <dbReference type="PROSITE" id="PS50049"/>
    </source>
</evidence>
<evidence type="ECO:0000256" key="13">
    <source>
        <dbReference type="ARBA" id="ARBA00033253"/>
    </source>
</evidence>
<dbReference type="GeneID" id="114842561"/>
<gene>
    <name evidence="20" type="primary">tnfb</name>
</gene>
<evidence type="ECO:0000256" key="16">
    <source>
        <dbReference type="ARBA" id="ARBA00046860"/>
    </source>
</evidence>
<organism evidence="19 20">
    <name type="scientific">Betta splendens</name>
    <name type="common">Siamese fighting fish</name>
    <dbReference type="NCBI Taxonomy" id="158456"/>
    <lineage>
        <taxon>Eukaryota</taxon>
        <taxon>Metazoa</taxon>
        <taxon>Chordata</taxon>
        <taxon>Craniata</taxon>
        <taxon>Vertebrata</taxon>
        <taxon>Euteleostomi</taxon>
        <taxon>Actinopterygii</taxon>
        <taxon>Neopterygii</taxon>
        <taxon>Teleostei</taxon>
        <taxon>Neoteleostei</taxon>
        <taxon>Acanthomorphata</taxon>
        <taxon>Anabantaria</taxon>
        <taxon>Anabantiformes</taxon>
        <taxon>Anabantoidei</taxon>
        <taxon>Osphronemidae</taxon>
        <taxon>Betta</taxon>
    </lineage>
</organism>
<evidence type="ECO:0000256" key="11">
    <source>
        <dbReference type="ARBA" id="ARBA00023157"/>
    </source>
</evidence>
<dbReference type="SUPFAM" id="SSF49842">
    <property type="entry name" value="TNF-like"/>
    <property type="match status" value="1"/>
</dbReference>
<dbReference type="Proteomes" id="UP000515150">
    <property type="component" value="Chromosome 16"/>
</dbReference>
<dbReference type="CDD" id="cd00184">
    <property type="entry name" value="TNF"/>
    <property type="match status" value="1"/>
</dbReference>
<evidence type="ECO:0000256" key="17">
    <source>
        <dbReference type="SAM" id="Phobius"/>
    </source>
</evidence>
<keyword evidence="19" id="KW-1185">Reference proteome</keyword>
<evidence type="ECO:0000256" key="6">
    <source>
        <dbReference type="ARBA" id="ARBA00022692"/>
    </source>
</evidence>
<dbReference type="KEGG" id="bspl:114842561"/>
<keyword evidence="5" id="KW-0202">Cytokine</keyword>
<dbReference type="GO" id="GO:0006955">
    <property type="term" value="P:immune response"/>
    <property type="evidence" value="ECO:0007669"/>
    <property type="project" value="Ensembl"/>
</dbReference>
<evidence type="ECO:0000256" key="15">
    <source>
        <dbReference type="ARBA" id="ARBA00046146"/>
    </source>
</evidence>
<evidence type="ECO:0000256" key="2">
    <source>
        <dbReference type="ARBA" id="ARBA00008670"/>
    </source>
</evidence>
<keyword evidence="7" id="KW-0732">Signal</keyword>
<comment type="similarity">
    <text evidence="2">Belongs to the tumor necrosis factor family.</text>
</comment>
<dbReference type="InterPro" id="IPR006053">
    <property type="entry name" value="TNF"/>
</dbReference>
<evidence type="ECO:0000256" key="10">
    <source>
        <dbReference type="ARBA" id="ARBA00023136"/>
    </source>
</evidence>
<evidence type="ECO:0000256" key="1">
    <source>
        <dbReference type="ARBA" id="ARBA00004606"/>
    </source>
</evidence>
<dbReference type="PRINTS" id="PR01234">
    <property type="entry name" value="TNECROSISFCT"/>
</dbReference>
<dbReference type="SMART" id="SM00207">
    <property type="entry name" value="TNF"/>
    <property type="match status" value="1"/>
</dbReference>
<dbReference type="Gene3D" id="2.60.120.40">
    <property type="match status" value="1"/>
</dbReference>
<keyword evidence="6 17" id="KW-0812">Transmembrane</keyword>
<name>A0A6P7KTX6_BETSP</name>
<comment type="function">
    <text evidence="15">Cytokine that in its homotrimeric form binds to TNFRSF1A/TNFR1, TNFRSF1B/TNFBR and TNFRSF14/HVEM. In its heterotrimeric form with LTB binds to TNFRSF3/LTBR. Lymphotoxin is produced by lymphocytes and is cytotoxic for a wide range of tumor cells in vitro and in vivo.</text>
</comment>
<proteinExistence type="inferred from homology"/>
<comment type="subunit">
    <text evidence="16">Homotrimer, and heterotrimer of either two LTB and one LTA subunits or (less prevalent) two LTA and one LTB subunits. Interacts with TNFRSF14.</text>
</comment>
<feature type="transmembrane region" description="Helical" evidence="17">
    <location>
        <begin position="31"/>
        <end position="56"/>
    </location>
</feature>
<reference evidence="20" key="1">
    <citation type="submission" date="2025-08" db="UniProtKB">
        <authorList>
            <consortium name="RefSeq"/>
        </authorList>
    </citation>
    <scope>IDENTIFICATION</scope>
</reference>
<accession>A0A6P7KTX6</accession>
<dbReference type="PANTHER" id="PTHR11471">
    <property type="entry name" value="TUMOR NECROSIS FACTOR FAMILY MEMBER"/>
    <property type="match status" value="1"/>
</dbReference>
<feature type="domain" description="THD" evidence="18">
    <location>
        <begin position="95"/>
        <end position="241"/>
    </location>
</feature>
<comment type="subcellular location">
    <subcellularLocation>
        <location evidence="1">Membrane</location>
        <topology evidence="1">Single-pass type II membrane protein</topology>
    </subcellularLocation>
</comment>
<dbReference type="InterPro" id="IPR002960">
    <property type="entry name" value="TNF_beta"/>
</dbReference>
<dbReference type="GO" id="GO:0001889">
    <property type="term" value="P:liver development"/>
    <property type="evidence" value="ECO:0007669"/>
    <property type="project" value="Ensembl"/>
</dbReference>
<dbReference type="GO" id="GO:0005125">
    <property type="term" value="F:cytokine activity"/>
    <property type="evidence" value="ECO:0007669"/>
    <property type="project" value="UniProtKB-KW"/>
</dbReference>
<dbReference type="PANTHER" id="PTHR11471:SF23">
    <property type="entry name" value="TUMOR NECROSIS FACTOR"/>
    <property type="match status" value="1"/>
</dbReference>
<keyword evidence="11" id="KW-1015">Disulfide bond</keyword>
<dbReference type="AlphaFoldDB" id="A0A6P7KTX6"/>
<dbReference type="Pfam" id="PF00229">
    <property type="entry name" value="TNF"/>
    <property type="match status" value="1"/>
</dbReference>
<dbReference type="PRINTS" id="PR01236">
    <property type="entry name" value="TNFBETA"/>
</dbReference>
<evidence type="ECO:0000256" key="12">
    <source>
        <dbReference type="ARBA" id="ARBA00029751"/>
    </source>
</evidence>
<keyword evidence="9 17" id="KW-1133">Transmembrane helix</keyword>
<evidence type="ECO:0000256" key="9">
    <source>
        <dbReference type="ARBA" id="ARBA00022989"/>
    </source>
</evidence>
<evidence type="ECO:0000256" key="7">
    <source>
        <dbReference type="ARBA" id="ARBA00022729"/>
    </source>
</evidence>
<evidence type="ECO:0000313" key="20">
    <source>
        <dbReference type="RefSeq" id="XP_028984014.1"/>
    </source>
</evidence>
<protein>
    <recommendedName>
        <fullName evidence="4">Lymphotoxin-alpha</fullName>
    </recommendedName>
    <alternativeName>
        <fullName evidence="12">TNF-alpha</fullName>
    </alternativeName>
    <alternativeName>
        <fullName evidence="13">TNF-beta</fullName>
    </alternativeName>
    <alternativeName>
        <fullName evidence="3">Tumor necrosis factor</fullName>
    </alternativeName>
    <alternativeName>
        <fullName evidence="14">Tumor necrosis factor ligand superfamily member 1</fullName>
    </alternativeName>
</protein>
<dbReference type="OrthoDB" id="9940698at2759"/>
<dbReference type="GO" id="GO:0005164">
    <property type="term" value="F:tumor necrosis factor receptor binding"/>
    <property type="evidence" value="ECO:0007669"/>
    <property type="project" value="InterPro"/>
</dbReference>
<dbReference type="PROSITE" id="PS50049">
    <property type="entry name" value="THD_2"/>
    <property type="match status" value="1"/>
</dbReference>